<proteinExistence type="predicted"/>
<evidence type="ECO:0000313" key="1">
    <source>
        <dbReference type="EMBL" id="KAL0340200.1"/>
    </source>
</evidence>
<organism evidence="1">
    <name type="scientific">Sesamum radiatum</name>
    <name type="common">Black benniseed</name>
    <dbReference type="NCBI Taxonomy" id="300843"/>
    <lineage>
        <taxon>Eukaryota</taxon>
        <taxon>Viridiplantae</taxon>
        <taxon>Streptophyta</taxon>
        <taxon>Embryophyta</taxon>
        <taxon>Tracheophyta</taxon>
        <taxon>Spermatophyta</taxon>
        <taxon>Magnoliopsida</taxon>
        <taxon>eudicotyledons</taxon>
        <taxon>Gunneridae</taxon>
        <taxon>Pentapetalae</taxon>
        <taxon>asterids</taxon>
        <taxon>lamiids</taxon>
        <taxon>Lamiales</taxon>
        <taxon>Pedaliaceae</taxon>
        <taxon>Sesamum</taxon>
    </lineage>
</organism>
<gene>
    <name evidence="1" type="ORF">Sradi_4536800</name>
</gene>
<dbReference type="AlphaFoldDB" id="A0AAW2N8X1"/>
<reference evidence="1" key="2">
    <citation type="journal article" date="2024" name="Plant">
        <title>Genomic evolution and insights into agronomic trait innovations of Sesamum species.</title>
        <authorList>
            <person name="Miao H."/>
            <person name="Wang L."/>
            <person name="Qu L."/>
            <person name="Liu H."/>
            <person name="Sun Y."/>
            <person name="Le M."/>
            <person name="Wang Q."/>
            <person name="Wei S."/>
            <person name="Zheng Y."/>
            <person name="Lin W."/>
            <person name="Duan Y."/>
            <person name="Cao H."/>
            <person name="Xiong S."/>
            <person name="Wang X."/>
            <person name="Wei L."/>
            <person name="Li C."/>
            <person name="Ma Q."/>
            <person name="Ju M."/>
            <person name="Zhao R."/>
            <person name="Li G."/>
            <person name="Mu C."/>
            <person name="Tian Q."/>
            <person name="Mei H."/>
            <person name="Zhang T."/>
            <person name="Gao T."/>
            <person name="Zhang H."/>
        </authorList>
    </citation>
    <scope>NUCLEOTIDE SEQUENCE</scope>
    <source>
        <strain evidence="1">G02</strain>
    </source>
</reference>
<dbReference type="EMBL" id="JACGWJ010000020">
    <property type="protein sequence ID" value="KAL0340200.1"/>
    <property type="molecule type" value="Genomic_DNA"/>
</dbReference>
<comment type="caution">
    <text evidence="1">The sequence shown here is derived from an EMBL/GenBank/DDBJ whole genome shotgun (WGS) entry which is preliminary data.</text>
</comment>
<sequence length="102" mass="11556">MGVLKANALFIFESRRRPSKTRMRIIKELILDFFKEPLEVTPGEGEACHFPLDSLEEGVLLGDLGGGVPPPWHPVAWLRNSLPNMMFVVKERNQNAITIKNE</sequence>
<accession>A0AAW2N8X1</accession>
<reference evidence="1" key="1">
    <citation type="submission" date="2020-06" db="EMBL/GenBank/DDBJ databases">
        <authorList>
            <person name="Li T."/>
            <person name="Hu X."/>
            <person name="Zhang T."/>
            <person name="Song X."/>
            <person name="Zhang H."/>
            <person name="Dai N."/>
            <person name="Sheng W."/>
            <person name="Hou X."/>
            <person name="Wei L."/>
        </authorList>
    </citation>
    <scope>NUCLEOTIDE SEQUENCE</scope>
    <source>
        <strain evidence="1">G02</strain>
        <tissue evidence="1">Leaf</tissue>
    </source>
</reference>
<protein>
    <submittedName>
        <fullName evidence="1">Uncharacterized protein</fullName>
    </submittedName>
</protein>
<name>A0AAW2N8X1_SESRA</name>